<dbReference type="WBParaSite" id="TREG1_18020.1">
    <property type="protein sequence ID" value="TREG1_18020.1"/>
    <property type="gene ID" value="TREG1_18020"/>
</dbReference>
<dbReference type="SUPFAM" id="SSF50156">
    <property type="entry name" value="PDZ domain-like"/>
    <property type="match status" value="1"/>
</dbReference>
<feature type="compositionally biased region" description="Basic and acidic residues" evidence="1">
    <location>
        <begin position="512"/>
        <end position="534"/>
    </location>
</feature>
<evidence type="ECO:0000313" key="4">
    <source>
        <dbReference type="WBParaSite" id="TREG1_18020.1"/>
    </source>
</evidence>
<protein>
    <recommendedName>
        <fullName evidence="2">PDZ domain-containing protein</fullName>
    </recommendedName>
</protein>
<organism evidence="3 4">
    <name type="scientific">Trichobilharzia regenti</name>
    <name type="common">Nasal bird schistosome</name>
    <dbReference type="NCBI Taxonomy" id="157069"/>
    <lineage>
        <taxon>Eukaryota</taxon>
        <taxon>Metazoa</taxon>
        <taxon>Spiralia</taxon>
        <taxon>Lophotrochozoa</taxon>
        <taxon>Platyhelminthes</taxon>
        <taxon>Trematoda</taxon>
        <taxon>Digenea</taxon>
        <taxon>Strigeidida</taxon>
        <taxon>Schistosomatoidea</taxon>
        <taxon>Schistosomatidae</taxon>
        <taxon>Trichobilharzia</taxon>
    </lineage>
</organism>
<evidence type="ECO:0000313" key="3">
    <source>
        <dbReference type="Proteomes" id="UP000050795"/>
    </source>
</evidence>
<dbReference type="Gene3D" id="2.30.42.10">
    <property type="match status" value="1"/>
</dbReference>
<feature type="region of interest" description="Disordered" evidence="1">
    <location>
        <begin position="504"/>
        <end position="554"/>
    </location>
</feature>
<dbReference type="SMART" id="SM00228">
    <property type="entry name" value="PDZ"/>
    <property type="match status" value="1"/>
</dbReference>
<dbReference type="InterPro" id="IPR036034">
    <property type="entry name" value="PDZ_sf"/>
</dbReference>
<reference evidence="4" key="2">
    <citation type="submission" date="2023-11" db="UniProtKB">
        <authorList>
            <consortium name="WormBaseParasite"/>
        </authorList>
    </citation>
    <scope>IDENTIFICATION</scope>
</reference>
<sequence length="577" mass="65752">MKTSTSYCTDKQQSSYPILLPKPLSSHKRPLFDHVKTGKYNMQNWNYQLLGAQIGAQAADYAAARYNHTTEALSLNESEPNAYSESSLRPSFAAVSKSNLFIYSGITTLKINPSLHTVRPVTGYLLEGSNSLFFTKTYHQLMQYCFQTINQSHANIISAGLSEYSEPPWTSGKLQLRPINKILHLWNPEESSHDPSPILQTASSLPNLGILRCSFSSTDIIKTVRNKDNLSKDVSQPKNDWKYKKIKSDLSLNKNKCSNEPKHCSFKFKETQSNSEMDVESNSESSDSHSTENIYIEIEEKKYLPVWSEPFVVCVQRNTYQMLGFSVSCLPSLFGQKEDGLLFISGISHYDTSQLQVGDRILSVNQVELKSLDTVKSVELLKTVLPPVYLQVQRLNTINLRDNIDYVEDLSSTDTFTEDDIEIIQRIINDFEERVFNNQMKIQDQSKLSMTDNTETENIQQSITEDNMKNVDIQAEIQMPNRCARVLRRKVLQWLHTNQVMKLLKGGTNPTNKEKVNTTGENPDKQSDSEKDDSTLYGDDESEDSFSDDDEDAWKNDKVPTLQSILDCFRCLFNVQF</sequence>
<dbReference type="InterPro" id="IPR001478">
    <property type="entry name" value="PDZ"/>
</dbReference>
<feature type="domain" description="PDZ" evidence="2">
    <location>
        <begin position="312"/>
        <end position="396"/>
    </location>
</feature>
<feature type="compositionally biased region" description="Acidic residues" evidence="1">
    <location>
        <begin position="538"/>
        <end position="552"/>
    </location>
</feature>
<proteinExistence type="predicted"/>
<dbReference type="PROSITE" id="PS50106">
    <property type="entry name" value="PDZ"/>
    <property type="match status" value="1"/>
</dbReference>
<reference evidence="3" key="1">
    <citation type="submission" date="2022-06" db="EMBL/GenBank/DDBJ databases">
        <authorList>
            <person name="Berger JAMES D."/>
            <person name="Berger JAMES D."/>
        </authorList>
    </citation>
    <scope>NUCLEOTIDE SEQUENCE [LARGE SCALE GENOMIC DNA]</scope>
</reference>
<evidence type="ECO:0000259" key="2">
    <source>
        <dbReference type="PROSITE" id="PS50106"/>
    </source>
</evidence>
<dbReference type="Proteomes" id="UP000050795">
    <property type="component" value="Unassembled WGS sequence"/>
</dbReference>
<name>A0AA85JF79_TRIRE</name>
<keyword evidence="3" id="KW-1185">Reference proteome</keyword>
<accession>A0AA85JF79</accession>
<evidence type="ECO:0000256" key="1">
    <source>
        <dbReference type="SAM" id="MobiDB-lite"/>
    </source>
</evidence>
<dbReference type="AlphaFoldDB" id="A0AA85JF79"/>
<dbReference type="CDD" id="cd00136">
    <property type="entry name" value="PDZ_canonical"/>
    <property type="match status" value="1"/>
</dbReference>